<dbReference type="AlphaFoldDB" id="A0A0D3GYC5"/>
<dbReference type="Gramene" id="OBART08G08760.1">
    <property type="protein sequence ID" value="OBART08G08760.1"/>
    <property type="gene ID" value="OBART08G08760"/>
</dbReference>
<name>A0A0D3GYC5_9ORYZ</name>
<evidence type="ECO:0000313" key="3">
    <source>
        <dbReference type="Proteomes" id="UP000026960"/>
    </source>
</evidence>
<evidence type="ECO:0000256" key="1">
    <source>
        <dbReference type="SAM" id="MobiDB-lite"/>
    </source>
</evidence>
<dbReference type="Proteomes" id="UP000026960">
    <property type="component" value="Chromosome 8"/>
</dbReference>
<dbReference type="PaxDb" id="65489-OBART08G08760.1"/>
<keyword evidence="3" id="KW-1185">Reference proteome</keyword>
<reference evidence="2" key="1">
    <citation type="journal article" date="2009" name="Rice">
        <title>De Novo Next Generation Sequencing of Plant Genomes.</title>
        <authorList>
            <person name="Rounsley S."/>
            <person name="Marri P.R."/>
            <person name="Yu Y."/>
            <person name="He R."/>
            <person name="Sisneros N."/>
            <person name="Goicoechea J.L."/>
            <person name="Lee S.J."/>
            <person name="Angelova A."/>
            <person name="Kudrna D."/>
            <person name="Luo M."/>
            <person name="Affourtit J."/>
            <person name="Desany B."/>
            <person name="Knight J."/>
            <person name="Niazi F."/>
            <person name="Egholm M."/>
            <person name="Wing R.A."/>
        </authorList>
    </citation>
    <scope>NUCLEOTIDE SEQUENCE [LARGE SCALE GENOMIC DNA]</scope>
    <source>
        <strain evidence="2">cv. IRGC 105608</strain>
    </source>
</reference>
<feature type="compositionally biased region" description="Basic and acidic residues" evidence="1">
    <location>
        <begin position="56"/>
        <end position="66"/>
    </location>
</feature>
<evidence type="ECO:0000313" key="2">
    <source>
        <dbReference type="EnsemblPlants" id="OBART08G08760.1"/>
    </source>
</evidence>
<organism evidence="2">
    <name type="scientific">Oryza barthii</name>
    <dbReference type="NCBI Taxonomy" id="65489"/>
    <lineage>
        <taxon>Eukaryota</taxon>
        <taxon>Viridiplantae</taxon>
        <taxon>Streptophyta</taxon>
        <taxon>Embryophyta</taxon>
        <taxon>Tracheophyta</taxon>
        <taxon>Spermatophyta</taxon>
        <taxon>Magnoliopsida</taxon>
        <taxon>Liliopsida</taxon>
        <taxon>Poales</taxon>
        <taxon>Poaceae</taxon>
        <taxon>BOP clade</taxon>
        <taxon>Oryzoideae</taxon>
        <taxon>Oryzeae</taxon>
        <taxon>Oryzinae</taxon>
        <taxon>Oryza</taxon>
    </lineage>
</organism>
<protein>
    <submittedName>
        <fullName evidence="2">Uncharacterized protein</fullName>
    </submittedName>
</protein>
<feature type="region of interest" description="Disordered" evidence="1">
    <location>
        <begin position="41"/>
        <end position="66"/>
    </location>
</feature>
<dbReference type="EnsemblPlants" id="OBART08G08760.1">
    <property type="protein sequence ID" value="OBART08G08760.1"/>
    <property type="gene ID" value="OBART08G08760"/>
</dbReference>
<dbReference type="HOGENOM" id="CLU_2835205_0_0_1"/>
<proteinExistence type="predicted"/>
<reference evidence="2" key="2">
    <citation type="submission" date="2015-03" db="UniProtKB">
        <authorList>
            <consortium name="EnsemblPlants"/>
        </authorList>
    </citation>
    <scope>IDENTIFICATION</scope>
</reference>
<accession>A0A0D3GYC5</accession>
<sequence>MAPALMISWQMALPTASCSVMTRRVAFKAELAVVVLDGAQHHRAGPLPPREDAEEAREQHAGEALG</sequence>